<dbReference type="RefSeq" id="WP_311632668.1">
    <property type="nucleotide sequence ID" value="NZ_JAVREN010000044.1"/>
</dbReference>
<dbReference type="InterPro" id="IPR036388">
    <property type="entry name" value="WH-like_DNA-bd_sf"/>
</dbReference>
<dbReference type="InterPro" id="IPR003018">
    <property type="entry name" value="GAF"/>
</dbReference>
<gene>
    <name evidence="7" type="ORF">RM780_22490</name>
</gene>
<dbReference type="EMBL" id="JAVREN010000044">
    <property type="protein sequence ID" value="MDT0309705.1"/>
    <property type="molecule type" value="Genomic_DNA"/>
</dbReference>
<name>A0ABU2LDZ2_9ACTN</name>
<keyword evidence="4" id="KW-0804">Transcription</keyword>
<accession>A0ABU2LDZ2</accession>
<evidence type="ECO:0000256" key="4">
    <source>
        <dbReference type="ARBA" id="ARBA00023163"/>
    </source>
</evidence>
<feature type="region of interest" description="Disordered" evidence="5">
    <location>
        <begin position="231"/>
        <end position="274"/>
    </location>
</feature>
<dbReference type="SMART" id="SM01012">
    <property type="entry name" value="ANTAR"/>
    <property type="match status" value="1"/>
</dbReference>
<dbReference type="Gene3D" id="3.30.450.40">
    <property type="match status" value="1"/>
</dbReference>
<keyword evidence="3" id="KW-0805">Transcription regulation</keyword>
<dbReference type="Proteomes" id="UP001183388">
    <property type="component" value="Unassembled WGS sequence"/>
</dbReference>
<protein>
    <submittedName>
        <fullName evidence="7">GAF and ANTAR domain-containing protein</fullName>
    </submittedName>
</protein>
<organism evidence="7 8">
    <name type="scientific">Streptomyces boetiae</name>
    <dbReference type="NCBI Taxonomy" id="3075541"/>
    <lineage>
        <taxon>Bacteria</taxon>
        <taxon>Bacillati</taxon>
        <taxon>Actinomycetota</taxon>
        <taxon>Actinomycetes</taxon>
        <taxon>Kitasatosporales</taxon>
        <taxon>Streptomycetaceae</taxon>
        <taxon>Streptomyces</taxon>
    </lineage>
</organism>
<feature type="compositionally biased region" description="Low complexity" evidence="5">
    <location>
        <begin position="260"/>
        <end position="274"/>
    </location>
</feature>
<evidence type="ECO:0000259" key="6">
    <source>
        <dbReference type="PROSITE" id="PS50921"/>
    </source>
</evidence>
<proteinExistence type="predicted"/>
<dbReference type="InterPro" id="IPR005561">
    <property type="entry name" value="ANTAR"/>
</dbReference>
<dbReference type="SUPFAM" id="SSF52172">
    <property type="entry name" value="CheY-like"/>
    <property type="match status" value="1"/>
</dbReference>
<comment type="caution">
    <text evidence="7">The sequence shown here is derived from an EMBL/GenBank/DDBJ whole genome shotgun (WGS) entry which is preliminary data.</text>
</comment>
<keyword evidence="1" id="KW-0808">Transferase</keyword>
<feature type="domain" description="ANTAR" evidence="6">
    <location>
        <begin position="167"/>
        <end position="228"/>
    </location>
</feature>
<dbReference type="PROSITE" id="PS50921">
    <property type="entry name" value="ANTAR"/>
    <property type="match status" value="1"/>
</dbReference>
<evidence type="ECO:0000313" key="8">
    <source>
        <dbReference type="Proteomes" id="UP001183388"/>
    </source>
</evidence>
<evidence type="ECO:0000256" key="5">
    <source>
        <dbReference type="SAM" id="MobiDB-lite"/>
    </source>
</evidence>
<dbReference type="InterPro" id="IPR029016">
    <property type="entry name" value="GAF-like_dom_sf"/>
</dbReference>
<dbReference type="Pfam" id="PF13185">
    <property type="entry name" value="GAF_2"/>
    <property type="match status" value="1"/>
</dbReference>
<sequence>MTDRITPPADVPPRALVRLAEEAARCAPDSCGAAATVALAPADPAARAPLSAVLETEPATAVTHPDLAPLVAVQWEAGDGPIPAAVRSGEPAAADDLLADRRWPAYRAMALNAGVRSSATLPFRHQDLTVTVTVCGFRPGVLDDRSRSLASLVGDLAASTLADAHALEQVRTEAAQLDVALRSRPVIDQACGILMHLLGCDAETAFDLLRRRSQRTNSRLSDLAEAVVRTRGRGVGPQLTREARAARQADPAPPSPARAPGPDARPAATAPPRR</sequence>
<dbReference type="Pfam" id="PF03861">
    <property type="entry name" value="ANTAR"/>
    <property type="match status" value="1"/>
</dbReference>
<evidence type="ECO:0000256" key="2">
    <source>
        <dbReference type="ARBA" id="ARBA00022777"/>
    </source>
</evidence>
<evidence type="ECO:0000313" key="7">
    <source>
        <dbReference type="EMBL" id="MDT0309705.1"/>
    </source>
</evidence>
<dbReference type="Gene3D" id="1.10.10.10">
    <property type="entry name" value="Winged helix-like DNA-binding domain superfamily/Winged helix DNA-binding domain"/>
    <property type="match status" value="1"/>
</dbReference>
<keyword evidence="2" id="KW-0418">Kinase</keyword>
<evidence type="ECO:0000256" key="3">
    <source>
        <dbReference type="ARBA" id="ARBA00023015"/>
    </source>
</evidence>
<keyword evidence="8" id="KW-1185">Reference proteome</keyword>
<evidence type="ECO:0000256" key="1">
    <source>
        <dbReference type="ARBA" id="ARBA00022679"/>
    </source>
</evidence>
<dbReference type="InterPro" id="IPR011006">
    <property type="entry name" value="CheY-like_superfamily"/>
</dbReference>
<reference evidence="8" key="1">
    <citation type="submission" date="2023-07" db="EMBL/GenBank/DDBJ databases">
        <title>30 novel species of actinomycetes from the DSMZ collection.</title>
        <authorList>
            <person name="Nouioui I."/>
        </authorList>
    </citation>
    <scope>NUCLEOTIDE SEQUENCE [LARGE SCALE GENOMIC DNA]</scope>
    <source>
        <strain evidence="8">DSM 44917</strain>
    </source>
</reference>